<comment type="caution">
    <text evidence="1">The sequence shown here is derived from an EMBL/GenBank/DDBJ whole genome shotgun (WGS) entry which is preliminary data.</text>
</comment>
<dbReference type="EMBL" id="BMAW01073903">
    <property type="protein sequence ID" value="GFT89814.1"/>
    <property type="molecule type" value="Genomic_DNA"/>
</dbReference>
<name>A0A8X6Q0B8_NEPPI</name>
<evidence type="ECO:0000313" key="1">
    <source>
        <dbReference type="EMBL" id="GFT89814.1"/>
    </source>
</evidence>
<organism evidence="1 2">
    <name type="scientific">Nephila pilipes</name>
    <name type="common">Giant wood spider</name>
    <name type="synonym">Nephila maculata</name>
    <dbReference type="NCBI Taxonomy" id="299642"/>
    <lineage>
        <taxon>Eukaryota</taxon>
        <taxon>Metazoa</taxon>
        <taxon>Ecdysozoa</taxon>
        <taxon>Arthropoda</taxon>
        <taxon>Chelicerata</taxon>
        <taxon>Arachnida</taxon>
        <taxon>Araneae</taxon>
        <taxon>Araneomorphae</taxon>
        <taxon>Entelegynae</taxon>
        <taxon>Araneoidea</taxon>
        <taxon>Nephilidae</taxon>
        <taxon>Nephila</taxon>
    </lineage>
</organism>
<sequence length="143" mass="16947">MTVETTGLRFTKRNEHSNRYLTENRSGIPIPFKGERTLEEMKRFIRSMYRLKYQGRRLLVAVLGIEQEKFFNECGILAADLHKLEGRYPEFEYDRPLLQPVDSSSPGRLKVFKENRARFCEICQSKARTGNVVRGDQRRRWKC</sequence>
<gene>
    <name evidence="1" type="ORF">NPIL_681771</name>
</gene>
<keyword evidence="2" id="KW-1185">Reference proteome</keyword>
<reference evidence="1" key="1">
    <citation type="submission" date="2020-08" db="EMBL/GenBank/DDBJ databases">
        <title>Multicomponent nature underlies the extraordinary mechanical properties of spider dragline silk.</title>
        <authorList>
            <person name="Kono N."/>
            <person name="Nakamura H."/>
            <person name="Mori M."/>
            <person name="Yoshida Y."/>
            <person name="Ohtoshi R."/>
            <person name="Malay A.D."/>
            <person name="Moran D.A.P."/>
            <person name="Tomita M."/>
            <person name="Numata K."/>
            <person name="Arakawa K."/>
        </authorList>
    </citation>
    <scope>NUCLEOTIDE SEQUENCE</scope>
</reference>
<evidence type="ECO:0000313" key="2">
    <source>
        <dbReference type="Proteomes" id="UP000887013"/>
    </source>
</evidence>
<accession>A0A8X6Q0B8</accession>
<dbReference type="AlphaFoldDB" id="A0A8X6Q0B8"/>
<protein>
    <submittedName>
        <fullName evidence="1">Uncharacterized protein</fullName>
    </submittedName>
</protein>
<dbReference type="Proteomes" id="UP000887013">
    <property type="component" value="Unassembled WGS sequence"/>
</dbReference>
<proteinExistence type="predicted"/>